<name>A0A2P6TE36_CHLSO</name>
<dbReference type="Pfam" id="PF01753">
    <property type="entry name" value="zf-MYND"/>
    <property type="match status" value="1"/>
</dbReference>
<dbReference type="PROSITE" id="PS50865">
    <property type="entry name" value="ZF_MYND_2"/>
    <property type="match status" value="1"/>
</dbReference>
<dbReference type="Gene3D" id="6.10.140.2220">
    <property type="match status" value="1"/>
</dbReference>
<evidence type="ECO:0000313" key="7">
    <source>
        <dbReference type="Proteomes" id="UP000239899"/>
    </source>
</evidence>
<keyword evidence="7" id="KW-1185">Reference proteome</keyword>
<evidence type="ECO:0000259" key="5">
    <source>
        <dbReference type="PROSITE" id="PS50865"/>
    </source>
</evidence>
<accession>A0A2P6TE36</accession>
<dbReference type="GO" id="GO:0008270">
    <property type="term" value="F:zinc ion binding"/>
    <property type="evidence" value="ECO:0007669"/>
    <property type="project" value="UniProtKB-KW"/>
</dbReference>
<dbReference type="Proteomes" id="UP000239899">
    <property type="component" value="Unassembled WGS sequence"/>
</dbReference>
<sequence length="214" mass="22107">MARSGTLQSLLQDARRLQDGNDACGAAVLVVIAIKALQSLDRGASEAASTWATATPQQLPLLQKLQLAQGVSAGLADSSEAGGFPVLLAQVPELLSRLPAAAKLADLLHEWLQPAMQPERHKAARLQLAQAAATRSCAYLHCTNVGGEGGSAAGQGVGSMRCSACRAVWYCSTTCSHADWRQGGHRRVCKALGIARQAAKEAAAAAESAAAEGQ</sequence>
<comment type="caution">
    <text evidence="6">The sequence shown here is derived from an EMBL/GenBank/DDBJ whole genome shotgun (WGS) entry which is preliminary data.</text>
</comment>
<dbReference type="EMBL" id="LHPG02000021">
    <property type="protein sequence ID" value="PRW20904.1"/>
    <property type="molecule type" value="Genomic_DNA"/>
</dbReference>
<feature type="domain" description="MYND-type" evidence="5">
    <location>
        <begin position="142"/>
        <end position="189"/>
    </location>
</feature>
<dbReference type="InterPro" id="IPR002893">
    <property type="entry name" value="Znf_MYND"/>
</dbReference>
<proteinExistence type="predicted"/>
<protein>
    <recommendedName>
        <fullName evidence="5">MYND-type domain-containing protein</fullName>
    </recommendedName>
</protein>
<keyword evidence="2 4" id="KW-0863">Zinc-finger</keyword>
<dbReference type="SUPFAM" id="SSF144232">
    <property type="entry name" value="HIT/MYND zinc finger-like"/>
    <property type="match status" value="1"/>
</dbReference>
<dbReference type="AlphaFoldDB" id="A0A2P6TE36"/>
<evidence type="ECO:0000313" key="6">
    <source>
        <dbReference type="EMBL" id="PRW20904.1"/>
    </source>
</evidence>
<evidence type="ECO:0000256" key="3">
    <source>
        <dbReference type="ARBA" id="ARBA00022833"/>
    </source>
</evidence>
<evidence type="ECO:0000256" key="4">
    <source>
        <dbReference type="PROSITE-ProRule" id="PRU00134"/>
    </source>
</evidence>
<evidence type="ECO:0000256" key="2">
    <source>
        <dbReference type="ARBA" id="ARBA00022771"/>
    </source>
</evidence>
<reference evidence="6 7" key="1">
    <citation type="journal article" date="2018" name="Plant J.">
        <title>Genome sequences of Chlorella sorokiniana UTEX 1602 and Micractinium conductrix SAG 241.80: implications to maltose excretion by a green alga.</title>
        <authorList>
            <person name="Arriola M.B."/>
            <person name="Velmurugan N."/>
            <person name="Zhang Y."/>
            <person name="Plunkett M.H."/>
            <person name="Hondzo H."/>
            <person name="Barney B.M."/>
        </authorList>
    </citation>
    <scope>NUCLEOTIDE SEQUENCE [LARGE SCALE GENOMIC DNA]</scope>
    <source>
        <strain evidence="7">UTEX 1602</strain>
    </source>
</reference>
<keyword evidence="1" id="KW-0479">Metal-binding</keyword>
<organism evidence="6 7">
    <name type="scientific">Chlorella sorokiniana</name>
    <name type="common">Freshwater green alga</name>
    <dbReference type="NCBI Taxonomy" id="3076"/>
    <lineage>
        <taxon>Eukaryota</taxon>
        <taxon>Viridiplantae</taxon>
        <taxon>Chlorophyta</taxon>
        <taxon>core chlorophytes</taxon>
        <taxon>Trebouxiophyceae</taxon>
        <taxon>Chlorellales</taxon>
        <taxon>Chlorellaceae</taxon>
        <taxon>Chlorella clade</taxon>
        <taxon>Chlorella</taxon>
    </lineage>
</organism>
<gene>
    <name evidence="6" type="ORF">C2E21_8584</name>
</gene>
<evidence type="ECO:0000256" key="1">
    <source>
        <dbReference type="ARBA" id="ARBA00022723"/>
    </source>
</evidence>
<keyword evidence="3" id="KW-0862">Zinc</keyword>
<dbReference type="OrthoDB" id="515331at2759"/>